<dbReference type="GO" id="GO:0005524">
    <property type="term" value="F:ATP binding"/>
    <property type="evidence" value="ECO:0007669"/>
    <property type="project" value="UniProtKB-KW"/>
</dbReference>
<dbReference type="Pfam" id="PF00270">
    <property type="entry name" value="DEAD"/>
    <property type="match status" value="1"/>
</dbReference>
<dbReference type="OrthoDB" id="9762011at2"/>
<keyword evidence="6 11" id="KW-0067">ATP-binding</keyword>
<evidence type="ECO:0000256" key="7">
    <source>
        <dbReference type="ARBA" id="ARBA00038437"/>
    </source>
</evidence>
<evidence type="ECO:0000256" key="12">
    <source>
        <dbReference type="SAM" id="MobiDB-lite"/>
    </source>
</evidence>
<gene>
    <name evidence="16" type="ORF">SAMN05421747_110117</name>
</gene>
<dbReference type="SMART" id="SM00487">
    <property type="entry name" value="DEXDc"/>
    <property type="match status" value="1"/>
</dbReference>
<reference evidence="16 17" key="1">
    <citation type="submission" date="2016-10" db="EMBL/GenBank/DDBJ databases">
        <authorList>
            <person name="de Groot N.N."/>
        </authorList>
    </citation>
    <scope>NUCLEOTIDE SEQUENCE [LARGE SCALE GENOMIC DNA]</scope>
    <source>
        <strain evidence="16 17">DSM 22900</strain>
    </source>
</reference>
<evidence type="ECO:0000256" key="10">
    <source>
        <dbReference type="PROSITE-ProRule" id="PRU00552"/>
    </source>
</evidence>
<dbReference type="InterPro" id="IPR000629">
    <property type="entry name" value="RNA-helicase_DEAD-box_CS"/>
</dbReference>
<dbReference type="PANTHER" id="PTHR47959">
    <property type="entry name" value="ATP-DEPENDENT RNA HELICASE RHLE-RELATED"/>
    <property type="match status" value="1"/>
</dbReference>
<accession>A0A1I1J685</accession>
<sequence length="413" mass="45268">MQFSTLNLSKPILKVLEETGYQTPTPIQERAIPVILQKRDVLACAQTGTGKTASFSLPLIQFLSEDTARAAGPRALILAPTRELAIQIGDNISVYARLTPVKHTVVFGGVSINNQIMALRSRPAILVATPGRLLDLLNQRAVSLQDLRYLVLDEADRMLDMGFIKDIRKIMAVIPANRQTLLFSATMPKNIEDLAGSILKNPERIAVTPVSSTVEKITQAIYPVSKPDKISLLSHLIKEEQGANILVFSRTKHGADKIVRKLKQVGIAAEAIHGNKSQQARQKALTFFKTGKINVLVATDIAARGIDVDNLQLVINYDLPNEPETYVHRIGRTGRAGASGRAWSFCDAEEWEYLGQIQKLTGQTIPTFADHPFASTEAAQIGRPSNQIQQGSVPNAPKRKKKKRKAKTAHVAA</sequence>
<dbReference type="GO" id="GO:0003724">
    <property type="term" value="F:RNA helicase activity"/>
    <property type="evidence" value="ECO:0007669"/>
    <property type="project" value="UniProtKB-EC"/>
</dbReference>
<dbReference type="InterPro" id="IPR011545">
    <property type="entry name" value="DEAD/DEAH_box_helicase_dom"/>
</dbReference>
<dbReference type="InterPro" id="IPR014014">
    <property type="entry name" value="RNA_helicase_DEAD_Q_motif"/>
</dbReference>
<keyword evidence="3 11" id="KW-0547">Nucleotide-binding</keyword>
<dbReference type="EC" id="3.6.4.13" evidence="1"/>
<dbReference type="InterPro" id="IPR027417">
    <property type="entry name" value="P-loop_NTPase"/>
</dbReference>
<evidence type="ECO:0000259" key="15">
    <source>
        <dbReference type="PROSITE" id="PS51195"/>
    </source>
</evidence>
<dbReference type="RefSeq" id="WP_090973826.1">
    <property type="nucleotide sequence ID" value="NZ_FOLL01000010.1"/>
</dbReference>
<evidence type="ECO:0000256" key="3">
    <source>
        <dbReference type="ARBA" id="ARBA00022741"/>
    </source>
</evidence>
<dbReference type="GO" id="GO:0009266">
    <property type="term" value="P:response to temperature stimulus"/>
    <property type="evidence" value="ECO:0007669"/>
    <property type="project" value="UniProtKB-ARBA"/>
</dbReference>
<dbReference type="STRING" id="623281.SAMN05421747_110117"/>
<proteinExistence type="inferred from homology"/>
<dbReference type="AlphaFoldDB" id="A0A1I1J685"/>
<dbReference type="GO" id="GO:0003676">
    <property type="term" value="F:nucleic acid binding"/>
    <property type="evidence" value="ECO:0007669"/>
    <property type="project" value="InterPro"/>
</dbReference>
<protein>
    <recommendedName>
        <fullName evidence="9">DEAD-box ATP-dependent RNA helicase RhpA</fullName>
        <ecNumber evidence="1">3.6.4.13</ecNumber>
    </recommendedName>
</protein>
<evidence type="ECO:0000313" key="16">
    <source>
        <dbReference type="EMBL" id="SFC41473.1"/>
    </source>
</evidence>
<keyword evidence="17" id="KW-1185">Reference proteome</keyword>
<dbReference type="InterPro" id="IPR050079">
    <property type="entry name" value="DEAD_box_RNA_helicase"/>
</dbReference>
<dbReference type="PANTHER" id="PTHR47959:SF13">
    <property type="entry name" value="ATP-DEPENDENT RNA HELICASE RHLE"/>
    <property type="match status" value="1"/>
</dbReference>
<feature type="region of interest" description="Disordered" evidence="12">
    <location>
        <begin position="377"/>
        <end position="413"/>
    </location>
</feature>
<dbReference type="SUPFAM" id="SSF52540">
    <property type="entry name" value="P-loop containing nucleoside triphosphate hydrolases"/>
    <property type="match status" value="1"/>
</dbReference>
<evidence type="ECO:0000256" key="6">
    <source>
        <dbReference type="ARBA" id="ARBA00022840"/>
    </source>
</evidence>
<feature type="domain" description="Helicase ATP-binding" evidence="13">
    <location>
        <begin position="32"/>
        <end position="205"/>
    </location>
</feature>
<keyword evidence="4 11" id="KW-0378">Hydrolase</keyword>
<dbReference type="GO" id="GO:0005829">
    <property type="term" value="C:cytosol"/>
    <property type="evidence" value="ECO:0007669"/>
    <property type="project" value="TreeGrafter"/>
</dbReference>
<evidence type="ECO:0000259" key="13">
    <source>
        <dbReference type="PROSITE" id="PS51192"/>
    </source>
</evidence>
<keyword evidence="2" id="KW-0963">Cytoplasm</keyword>
<dbReference type="CDD" id="cd18787">
    <property type="entry name" value="SF2_C_DEAD"/>
    <property type="match status" value="1"/>
</dbReference>
<feature type="domain" description="DEAD-box RNA helicase Q" evidence="15">
    <location>
        <begin position="1"/>
        <end position="29"/>
    </location>
</feature>
<evidence type="ECO:0000256" key="9">
    <source>
        <dbReference type="ARBA" id="ARBA00074363"/>
    </source>
</evidence>
<dbReference type="SMART" id="SM00490">
    <property type="entry name" value="HELICc"/>
    <property type="match status" value="1"/>
</dbReference>
<dbReference type="PROSITE" id="PS51194">
    <property type="entry name" value="HELICASE_CTER"/>
    <property type="match status" value="1"/>
</dbReference>
<dbReference type="Pfam" id="PF00271">
    <property type="entry name" value="Helicase_C"/>
    <property type="match status" value="1"/>
</dbReference>
<feature type="compositionally biased region" description="Polar residues" evidence="12">
    <location>
        <begin position="383"/>
        <end position="393"/>
    </location>
</feature>
<dbReference type="PROSITE" id="PS51192">
    <property type="entry name" value="HELICASE_ATP_BIND_1"/>
    <property type="match status" value="1"/>
</dbReference>
<evidence type="ECO:0000256" key="1">
    <source>
        <dbReference type="ARBA" id="ARBA00012552"/>
    </source>
</evidence>
<evidence type="ECO:0000259" key="14">
    <source>
        <dbReference type="PROSITE" id="PS51194"/>
    </source>
</evidence>
<dbReference type="Gene3D" id="3.40.50.300">
    <property type="entry name" value="P-loop containing nucleotide triphosphate hydrolases"/>
    <property type="match status" value="2"/>
</dbReference>
<dbReference type="Proteomes" id="UP000199577">
    <property type="component" value="Unassembled WGS sequence"/>
</dbReference>
<evidence type="ECO:0000256" key="5">
    <source>
        <dbReference type="ARBA" id="ARBA00022806"/>
    </source>
</evidence>
<keyword evidence="5 11" id="KW-0347">Helicase</keyword>
<organism evidence="16 17">
    <name type="scientific">Parapedobacter composti</name>
    <dbReference type="NCBI Taxonomy" id="623281"/>
    <lineage>
        <taxon>Bacteria</taxon>
        <taxon>Pseudomonadati</taxon>
        <taxon>Bacteroidota</taxon>
        <taxon>Sphingobacteriia</taxon>
        <taxon>Sphingobacteriales</taxon>
        <taxon>Sphingobacteriaceae</taxon>
        <taxon>Parapedobacter</taxon>
    </lineage>
</organism>
<name>A0A1I1J685_9SPHI</name>
<comment type="catalytic activity">
    <reaction evidence="8">
        <text>ATP + H2O = ADP + phosphate + H(+)</text>
        <dbReference type="Rhea" id="RHEA:13065"/>
        <dbReference type="ChEBI" id="CHEBI:15377"/>
        <dbReference type="ChEBI" id="CHEBI:15378"/>
        <dbReference type="ChEBI" id="CHEBI:30616"/>
        <dbReference type="ChEBI" id="CHEBI:43474"/>
        <dbReference type="ChEBI" id="CHEBI:456216"/>
        <dbReference type="EC" id="3.6.4.13"/>
    </reaction>
</comment>
<dbReference type="GO" id="GO:0016787">
    <property type="term" value="F:hydrolase activity"/>
    <property type="evidence" value="ECO:0007669"/>
    <property type="project" value="UniProtKB-KW"/>
</dbReference>
<dbReference type="InterPro" id="IPR014001">
    <property type="entry name" value="Helicase_ATP-bd"/>
</dbReference>
<dbReference type="GO" id="GO:0042255">
    <property type="term" value="P:ribosome assembly"/>
    <property type="evidence" value="ECO:0007669"/>
    <property type="project" value="UniProtKB-ARBA"/>
</dbReference>
<dbReference type="FunFam" id="3.40.50.300:FF:000108">
    <property type="entry name" value="ATP-dependent RNA helicase RhlE"/>
    <property type="match status" value="1"/>
</dbReference>
<dbReference type="PROSITE" id="PS51195">
    <property type="entry name" value="Q_MOTIF"/>
    <property type="match status" value="1"/>
</dbReference>
<evidence type="ECO:0000256" key="4">
    <source>
        <dbReference type="ARBA" id="ARBA00022801"/>
    </source>
</evidence>
<evidence type="ECO:0000256" key="2">
    <source>
        <dbReference type="ARBA" id="ARBA00022490"/>
    </source>
</evidence>
<feature type="short sequence motif" description="Q motif" evidence="10">
    <location>
        <begin position="1"/>
        <end position="29"/>
    </location>
</feature>
<feature type="compositionally biased region" description="Basic residues" evidence="12">
    <location>
        <begin position="397"/>
        <end position="413"/>
    </location>
</feature>
<evidence type="ECO:0000256" key="11">
    <source>
        <dbReference type="RuleBase" id="RU000492"/>
    </source>
</evidence>
<dbReference type="InterPro" id="IPR044742">
    <property type="entry name" value="DEAD/DEAH_RhlB"/>
</dbReference>
<comment type="similarity">
    <text evidence="7 11">Belongs to the DEAD box helicase family.</text>
</comment>
<dbReference type="CDD" id="cd00268">
    <property type="entry name" value="DEADc"/>
    <property type="match status" value="1"/>
</dbReference>
<dbReference type="PROSITE" id="PS00039">
    <property type="entry name" value="DEAD_ATP_HELICASE"/>
    <property type="match status" value="1"/>
</dbReference>
<feature type="domain" description="Helicase C-terminal" evidence="14">
    <location>
        <begin position="231"/>
        <end position="379"/>
    </location>
</feature>
<evidence type="ECO:0000313" key="17">
    <source>
        <dbReference type="Proteomes" id="UP000199577"/>
    </source>
</evidence>
<evidence type="ECO:0000256" key="8">
    <source>
        <dbReference type="ARBA" id="ARBA00047984"/>
    </source>
</evidence>
<dbReference type="EMBL" id="FOLL01000010">
    <property type="protein sequence ID" value="SFC41473.1"/>
    <property type="molecule type" value="Genomic_DNA"/>
</dbReference>
<dbReference type="InterPro" id="IPR001650">
    <property type="entry name" value="Helicase_C-like"/>
</dbReference>